<reference evidence="4" key="1">
    <citation type="journal article" date="2014" name="Front. Microbiol.">
        <title>High frequency of phylogenetically diverse reductive dehalogenase-homologous genes in deep subseafloor sedimentary metagenomes.</title>
        <authorList>
            <person name="Kawai M."/>
            <person name="Futagami T."/>
            <person name="Toyoda A."/>
            <person name="Takaki Y."/>
            <person name="Nishi S."/>
            <person name="Hori S."/>
            <person name="Arai W."/>
            <person name="Tsubouchi T."/>
            <person name="Morono Y."/>
            <person name="Uchiyama I."/>
            <person name="Ito T."/>
            <person name="Fujiyama A."/>
            <person name="Inagaki F."/>
            <person name="Takami H."/>
        </authorList>
    </citation>
    <scope>NUCLEOTIDE SEQUENCE</scope>
    <source>
        <strain evidence="4">Expedition CK06-06</strain>
    </source>
</reference>
<dbReference type="GO" id="GO:0055052">
    <property type="term" value="C:ATP-binding cassette (ABC) transporter complex, substrate-binding subunit-containing"/>
    <property type="evidence" value="ECO:0007669"/>
    <property type="project" value="TreeGrafter"/>
</dbReference>
<dbReference type="GO" id="GO:0042956">
    <property type="term" value="P:maltodextrin transmembrane transport"/>
    <property type="evidence" value="ECO:0007669"/>
    <property type="project" value="TreeGrafter"/>
</dbReference>
<dbReference type="AlphaFoldDB" id="X1RW99"/>
<keyword evidence="2" id="KW-0813">Transport</keyword>
<dbReference type="InterPro" id="IPR006059">
    <property type="entry name" value="SBP"/>
</dbReference>
<dbReference type="GO" id="GO:0015768">
    <property type="term" value="P:maltose transport"/>
    <property type="evidence" value="ECO:0007669"/>
    <property type="project" value="TreeGrafter"/>
</dbReference>
<evidence type="ECO:0000256" key="1">
    <source>
        <dbReference type="ARBA" id="ARBA00008520"/>
    </source>
</evidence>
<dbReference type="Gene3D" id="3.40.190.10">
    <property type="entry name" value="Periplasmic binding protein-like II"/>
    <property type="match status" value="2"/>
</dbReference>
<gene>
    <name evidence="4" type="ORF">S12H4_12510</name>
</gene>
<dbReference type="CDD" id="cd13585">
    <property type="entry name" value="PBP2_TMBP_like"/>
    <property type="match status" value="1"/>
</dbReference>
<evidence type="ECO:0000256" key="2">
    <source>
        <dbReference type="ARBA" id="ARBA00022448"/>
    </source>
</evidence>
<dbReference type="Pfam" id="PF13416">
    <property type="entry name" value="SBP_bac_8"/>
    <property type="match status" value="1"/>
</dbReference>
<keyword evidence="3" id="KW-0732">Signal</keyword>
<dbReference type="GO" id="GO:1901982">
    <property type="term" value="F:maltose binding"/>
    <property type="evidence" value="ECO:0007669"/>
    <property type="project" value="TreeGrafter"/>
</dbReference>
<name>X1RW99_9ZZZZ</name>
<evidence type="ECO:0008006" key="5">
    <source>
        <dbReference type="Google" id="ProtNLM"/>
    </source>
</evidence>
<feature type="non-terminal residue" evidence="4">
    <location>
        <position position="1"/>
    </location>
</feature>
<evidence type="ECO:0000313" key="4">
    <source>
        <dbReference type="EMBL" id="GAI85027.1"/>
    </source>
</evidence>
<dbReference type="EMBL" id="BARW01005988">
    <property type="protein sequence ID" value="GAI85027.1"/>
    <property type="molecule type" value="Genomic_DNA"/>
</dbReference>
<evidence type="ECO:0000256" key="3">
    <source>
        <dbReference type="ARBA" id="ARBA00022729"/>
    </source>
</evidence>
<comment type="similarity">
    <text evidence="1">Belongs to the bacterial solute-binding protein 1 family.</text>
</comment>
<dbReference type="PANTHER" id="PTHR30061:SF50">
    <property type="entry name" value="MALTOSE_MALTODEXTRIN-BINDING PERIPLASMIC PROTEIN"/>
    <property type="match status" value="1"/>
</dbReference>
<organism evidence="4">
    <name type="scientific">marine sediment metagenome</name>
    <dbReference type="NCBI Taxonomy" id="412755"/>
    <lineage>
        <taxon>unclassified sequences</taxon>
        <taxon>metagenomes</taxon>
        <taxon>ecological metagenomes</taxon>
    </lineage>
</organism>
<sequence>AEELEEEIVVPVTIKLLHQFNDAESAKFEEIVADFEKENPNIDLEVERNNEANYYEKLVTTIMGEAAPDIARVEPPKAAQYIAAGYATNLEPYISEDFRADFFEGTLQPVLKDGSLYGLPQDVAVLVLFYRTDMFEEAGIAAPPATWDELVTVAQELTKKPDIYGIGLFGGWGSFEFYPWFWQAGAEMFEEKDGKLVPAFNSEAGVEALQFWVDLIYKYKVMPEGSSTYTEDDVKGGFFAENIAMFTSGPWTIAGLKENTDIEGKWAMALLPKGEKEASVLGGMHFVVMEQSEYKEEAVKFLDYFMQDSVQVDWAKSLNLLPIKKSVYQDSFFQNDPLMQLFSKQLEVAKSRPTIPEIGEIDDLFGKAIQSAMIGAQTPKEALDEAAQKAEEILERQ</sequence>
<dbReference type="PANTHER" id="PTHR30061">
    <property type="entry name" value="MALTOSE-BINDING PERIPLASMIC PROTEIN"/>
    <property type="match status" value="1"/>
</dbReference>
<accession>X1RW99</accession>
<proteinExistence type="inferred from homology"/>
<dbReference type="SUPFAM" id="SSF53850">
    <property type="entry name" value="Periplasmic binding protein-like II"/>
    <property type="match status" value="1"/>
</dbReference>
<protein>
    <recommendedName>
        <fullName evidence="5">ABC transporter substrate-binding protein</fullName>
    </recommendedName>
</protein>
<comment type="caution">
    <text evidence="4">The sequence shown here is derived from an EMBL/GenBank/DDBJ whole genome shotgun (WGS) entry which is preliminary data.</text>
</comment>